<dbReference type="OrthoDB" id="288590at2759"/>
<reference evidence="5 6" key="1">
    <citation type="submission" date="2015-01" db="EMBL/GenBank/DDBJ databases">
        <title>The Genome Sequence of Ochroconis gallopava CBS43764.</title>
        <authorList>
            <consortium name="The Broad Institute Genomics Platform"/>
            <person name="Cuomo C."/>
            <person name="de Hoog S."/>
            <person name="Gorbushina A."/>
            <person name="Stielow B."/>
            <person name="Teixiera M."/>
            <person name="Abouelleil A."/>
            <person name="Chapman S.B."/>
            <person name="Priest M."/>
            <person name="Young S.K."/>
            <person name="Wortman J."/>
            <person name="Nusbaum C."/>
            <person name="Birren B."/>
        </authorList>
    </citation>
    <scope>NUCLEOTIDE SEQUENCE [LARGE SCALE GENOMIC DNA]</scope>
    <source>
        <strain evidence="5 6">CBS 43764</strain>
    </source>
</reference>
<dbReference type="InterPro" id="IPR027443">
    <property type="entry name" value="IPNS-like_sf"/>
</dbReference>
<dbReference type="SUPFAM" id="SSF51197">
    <property type="entry name" value="Clavaminate synthase-like"/>
    <property type="match status" value="1"/>
</dbReference>
<dbReference type="InParanoid" id="A0A0D1XEE3"/>
<dbReference type="Pfam" id="PF03171">
    <property type="entry name" value="2OG-FeII_Oxy"/>
    <property type="match status" value="1"/>
</dbReference>
<feature type="domain" description="Fe2OG dioxygenase" evidence="4">
    <location>
        <begin position="184"/>
        <end position="287"/>
    </location>
</feature>
<dbReference type="PRINTS" id="PR00682">
    <property type="entry name" value="IPNSYNTHASE"/>
</dbReference>
<keyword evidence="2" id="KW-0560">Oxidoreductase</keyword>
<dbReference type="InterPro" id="IPR005123">
    <property type="entry name" value="Oxoglu/Fe-dep_dioxygenase_dom"/>
</dbReference>
<dbReference type="InterPro" id="IPR026992">
    <property type="entry name" value="DIOX_N"/>
</dbReference>
<keyword evidence="6" id="KW-1185">Reference proteome</keyword>
<evidence type="ECO:0000313" key="6">
    <source>
        <dbReference type="Proteomes" id="UP000053259"/>
    </source>
</evidence>
<dbReference type="HOGENOM" id="CLU_010119_6_3_1"/>
<comment type="similarity">
    <text evidence="1 2">Belongs to the iron/ascorbate-dependent oxidoreductase family.</text>
</comment>
<keyword evidence="2" id="KW-0479">Metal-binding</keyword>
<feature type="region of interest" description="Disordered" evidence="3">
    <location>
        <begin position="357"/>
        <end position="386"/>
    </location>
</feature>
<gene>
    <name evidence="5" type="ORF">PV09_07880</name>
</gene>
<dbReference type="PANTHER" id="PTHR47990">
    <property type="entry name" value="2-OXOGLUTARATE (2OG) AND FE(II)-DEPENDENT OXYGENASE SUPERFAMILY PROTEIN-RELATED"/>
    <property type="match status" value="1"/>
</dbReference>
<dbReference type="RefSeq" id="XP_016210390.1">
    <property type="nucleotide sequence ID" value="XM_016361708.1"/>
</dbReference>
<dbReference type="InterPro" id="IPR050231">
    <property type="entry name" value="Iron_ascorbate_oxido_reductase"/>
</dbReference>
<dbReference type="InterPro" id="IPR044861">
    <property type="entry name" value="IPNS-like_FE2OG_OXY"/>
</dbReference>
<dbReference type="STRING" id="253628.A0A0D1XEE3"/>
<organism evidence="5 6">
    <name type="scientific">Verruconis gallopava</name>
    <dbReference type="NCBI Taxonomy" id="253628"/>
    <lineage>
        <taxon>Eukaryota</taxon>
        <taxon>Fungi</taxon>
        <taxon>Dikarya</taxon>
        <taxon>Ascomycota</taxon>
        <taxon>Pezizomycotina</taxon>
        <taxon>Dothideomycetes</taxon>
        <taxon>Pleosporomycetidae</taxon>
        <taxon>Venturiales</taxon>
        <taxon>Sympoventuriaceae</taxon>
        <taxon>Verruconis</taxon>
    </lineage>
</organism>
<proteinExistence type="inferred from homology"/>
<protein>
    <recommendedName>
        <fullName evidence="4">Fe2OG dioxygenase domain-containing protein</fullName>
    </recommendedName>
</protein>
<evidence type="ECO:0000256" key="2">
    <source>
        <dbReference type="RuleBase" id="RU003682"/>
    </source>
</evidence>
<dbReference type="EMBL" id="KN847562">
    <property type="protein sequence ID" value="KIW00521.1"/>
    <property type="molecule type" value="Genomic_DNA"/>
</dbReference>
<dbReference type="Pfam" id="PF14226">
    <property type="entry name" value="DIOX_N"/>
    <property type="match status" value="1"/>
</dbReference>
<dbReference type="Proteomes" id="UP000053259">
    <property type="component" value="Unassembled WGS sequence"/>
</dbReference>
<dbReference type="PROSITE" id="PS51471">
    <property type="entry name" value="FE2OG_OXY"/>
    <property type="match status" value="1"/>
</dbReference>
<evidence type="ECO:0000256" key="3">
    <source>
        <dbReference type="SAM" id="MobiDB-lite"/>
    </source>
</evidence>
<dbReference type="GO" id="GO:0044283">
    <property type="term" value="P:small molecule biosynthetic process"/>
    <property type="evidence" value="ECO:0007669"/>
    <property type="project" value="UniProtKB-ARBA"/>
</dbReference>
<dbReference type="Gene3D" id="2.60.120.330">
    <property type="entry name" value="B-lactam Antibiotic, Isopenicillin N Synthase, Chain"/>
    <property type="match status" value="1"/>
</dbReference>
<evidence type="ECO:0000256" key="1">
    <source>
        <dbReference type="ARBA" id="ARBA00008056"/>
    </source>
</evidence>
<dbReference type="AlphaFoldDB" id="A0A0D1XEE3"/>
<dbReference type="VEuPathDB" id="FungiDB:PV09_07880"/>
<dbReference type="GO" id="GO:0046872">
    <property type="term" value="F:metal ion binding"/>
    <property type="evidence" value="ECO:0007669"/>
    <property type="project" value="UniProtKB-KW"/>
</dbReference>
<keyword evidence="2" id="KW-0408">Iron</keyword>
<evidence type="ECO:0000259" key="4">
    <source>
        <dbReference type="PROSITE" id="PS51471"/>
    </source>
</evidence>
<evidence type="ECO:0000313" key="5">
    <source>
        <dbReference type="EMBL" id="KIW00521.1"/>
    </source>
</evidence>
<name>A0A0D1XEE3_9PEZI</name>
<sequence length="386" mass="43583">MHLVRTALNATEKPPILDFSAFRESDSRARTELIEAINRACRDKGFFQLKNTNVSIELQSKILQASRDFFNLPLEEKMKCDLNSNNYHRGYERLQAQRLEPGAESDTKEAIYIGEDLPLNHPRVLAGEYNCGPNLYPQALGKAFQDVCIEYYYAVRSLAVEVMKVLALGLGLEEDYFDDFSNDRPSSTLRLIHYPPTPKTSPLVRGVSAHRDFGCVTILLQDEVGGLQVQDERTGEWIDIEPTSGAFVINIGNTMMRWTNHHFTSGIHRVMNFTSKDRYSVPFFFNGNAEKVISVISGCEERRDTSDRPFGPPIKESKYKPIKLRDYLKEQFEASYIPASIEANSAYHGDSMETLLAMPSSPGINDAEAVESNEGEAMNDIEMDDP</sequence>
<dbReference type="GO" id="GO:0016491">
    <property type="term" value="F:oxidoreductase activity"/>
    <property type="evidence" value="ECO:0007669"/>
    <property type="project" value="UniProtKB-KW"/>
</dbReference>
<feature type="compositionally biased region" description="Acidic residues" evidence="3">
    <location>
        <begin position="368"/>
        <end position="386"/>
    </location>
</feature>
<dbReference type="GeneID" id="27315853"/>
<accession>A0A0D1XEE3</accession>